<dbReference type="Proteomes" id="UP000295075">
    <property type="component" value="Unassembled WGS sequence"/>
</dbReference>
<name>A0A4V2XSY9_9ACTN</name>
<dbReference type="SUPFAM" id="SSF56731">
    <property type="entry name" value="DNA primase core"/>
    <property type="match status" value="1"/>
</dbReference>
<comment type="caution">
    <text evidence="2">The sequence shown here is derived from an EMBL/GenBank/DDBJ whole genome shotgun (WGS) entry which is preliminary data.</text>
</comment>
<dbReference type="AlphaFoldDB" id="A0A4V2XSY9"/>
<dbReference type="GO" id="GO:0005737">
    <property type="term" value="C:cytoplasm"/>
    <property type="evidence" value="ECO:0007669"/>
    <property type="project" value="TreeGrafter"/>
</dbReference>
<proteinExistence type="predicted"/>
<evidence type="ECO:0000259" key="1">
    <source>
        <dbReference type="Pfam" id="PF08275"/>
    </source>
</evidence>
<keyword evidence="3" id="KW-1185">Reference proteome</keyword>
<protein>
    <recommendedName>
        <fullName evidence="1">DNA primase DNAG catalytic core N-terminal domain-containing protein</fullName>
    </recommendedName>
</protein>
<dbReference type="GO" id="GO:0006269">
    <property type="term" value="P:DNA replication, synthesis of primer"/>
    <property type="evidence" value="ECO:0007669"/>
    <property type="project" value="TreeGrafter"/>
</dbReference>
<accession>A0A4V2XSY9</accession>
<feature type="domain" description="DNA primase DNAG catalytic core N-terminal" evidence="1">
    <location>
        <begin position="35"/>
        <end position="131"/>
    </location>
</feature>
<dbReference type="InterPro" id="IPR050219">
    <property type="entry name" value="DnaG_primase"/>
</dbReference>
<dbReference type="OrthoDB" id="3818699at2"/>
<gene>
    <name evidence="2" type="ORF">E1261_01395</name>
</gene>
<dbReference type="PANTHER" id="PTHR30313">
    <property type="entry name" value="DNA PRIMASE"/>
    <property type="match status" value="1"/>
</dbReference>
<dbReference type="Pfam" id="PF08275">
    <property type="entry name" value="DNAG_N"/>
    <property type="match status" value="1"/>
</dbReference>
<dbReference type="PANTHER" id="PTHR30313:SF2">
    <property type="entry name" value="DNA PRIMASE"/>
    <property type="match status" value="1"/>
</dbReference>
<reference evidence="2 3" key="1">
    <citation type="submission" date="2019-03" db="EMBL/GenBank/DDBJ databases">
        <title>Draft genome sequences of novel Actinobacteria.</title>
        <authorList>
            <person name="Sahin N."/>
            <person name="Ay H."/>
            <person name="Saygin H."/>
        </authorList>
    </citation>
    <scope>NUCLEOTIDE SEQUENCE [LARGE SCALE GENOMIC DNA]</scope>
    <source>
        <strain evidence="2 3">JCM 30547</strain>
    </source>
</reference>
<dbReference type="EMBL" id="SMKA01000002">
    <property type="protein sequence ID" value="TDC35545.1"/>
    <property type="molecule type" value="Genomic_DNA"/>
</dbReference>
<evidence type="ECO:0000313" key="3">
    <source>
        <dbReference type="Proteomes" id="UP000295075"/>
    </source>
</evidence>
<organism evidence="2 3">
    <name type="scientific">Kribbella albertanoniae</name>
    <dbReference type="NCBI Taxonomy" id="1266829"/>
    <lineage>
        <taxon>Bacteria</taxon>
        <taxon>Bacillati</taxon>
        <taxon>Actinomycetota</taxon>
        <taxon>Actinomycetes</taxon>
        <taxon>Propionibacteriales</taxon>
        <taxon>Kribbellaceae</taxon>
        <taxon>Kribbella</taxon>
    </lineage>
</organism>
<sequence length="308" mass="33149">MHDSNDGGFVSEPGYMLSLEERQRLLEANAAAARFYRRELLRTADGWQSEYLRARGAESVLTVNTDWKVGYAPGSWTSLTDHLLAQGFSHSTLVQAGLVEWTAGGDAVDRHRDQLMLVVRDHRLSPVGFIGIGQDGRPKSVSPVSAIHRPSNVLAGIEEQLDLLAGEAVPVIVNDPMDAIAVTALSRESGGQWAGIPVCEGGLSTAQARLVRRFSRTDKVIVVLSGDELARHEAAGYVFDLALFFDRVRAVEMSIGIADAVVRGGAIAELQDLLSGPRPLITYKVSEGKHEALHAEDLDPPAQGPGLG</sequence>
<dbReference type="InterPro" id="IPR037068">
    <property type="entry name" value="DNA_primase_core_N_sf"/>
</dbReference>
<evidence type="ECO:0000313" key="2">
    <source>
        <dbReference type="EMBL" id="TDC35545.1"/>
    </source>
</evidence>
<dbReference type="Gene3D" id="3.90.980.10">
    <property type="entry name" value="DNA primase, catalytic core, N-terminal domain"/>
    <property type="match status" value="1"/>
</dbReference>
<dbReference type="InterPro" id="IPR013264">
    <property type="entry name" value="DNAG_N"/>
</dbReference>